<dbReference type="AlphaFoldDB" id="A0A6N1X0C7"/>
<dbReference type="EMBL" id="CP054840">
    <property type="protein sequence ID" value="QKV52438.1"/>
    <property type="molecule type" value="Genomic_DNA"/>
</dbReference>
<protein>
    <submittedName>
        <fullName evidence="1">DUF2325 domain-containing protein</fullName>
    </submittedName>
</protein>
<reference evidence="1 2" key="1">
    <citation type="submission" date="2020-06" db="EMBL/GenBank/DDBJ databases">
        <title>Acidovorax antarctica sp. nov., isolated from Corinth ice sheet soil, Antarctic Fields Peninsula.</title>
        <authorList>
            <person name="Xu Q."/>
            <person name="Peng F."/>
        </authorList>
    </citation>
    <scope>NUCLEOTIDE SEQUENCE [LARGE SCALE GENOMIC DNA]</scope>
    <source>
        <strain evidence="1 2">16-35-5</strain>
    </source>
</reference>
<dbReference type="Proteomes" id="UP000509579">
    <property type="component" value="Chromosome"/>
</dbReference>
<keyword evidence="2" id="KW-1185">Reference proteome</keyword>
<gene>
    <name evidence="1" type="ORF">HUK68_05700</name>
</gene>
<evidence type="ECO:0000313" key="2">
    <source>
        <dbReference type="Proteomes" id="UP000509579"/>
    </source>
</evidence>
<proteinExistence type="predicted"/>
<dbReference type="KEGG" id="aant:HUK68_05700"/>
<organism evidence="1 2">
    <name type="scientific">Comamonas antarctica</name>
    <dbReference type="NCBI Taxonomy" id="2743470"/>
    <lineage>
        <taxon>Bacteria</taxon>
        <taxon>Pseudomonadati</taxon>
        <taxon>Pseudomonadota</taxon>
        <taxon>Betaproteobacteria</taxon>
        <taxon>Burkholderiales</taxon>
        <taxon>Comamonadaceae</taxon>
        <taxon>Comamonas</taxon>
    </lineage>
</organism>
<evidence type="ECO:0000313" key="1">
    <source>
        <dbReference type="EMBL" id="QKV52438.1"/>
    </source>
</evidence>
<accession>A0A6N1X0C7</accession>
<dbReference type="RefSeq" id="WP_175503319.1">
    <property type="nucleotide sequence ID" value="NZ_CP054840.1"/>
</dbReference>
<sequence>MTLAAPPYQQLTGEYQVLMRHYGQTQMRCDALVRAQAAEIERLQGMAMRLRAAVIVRDTALAWERAQRSQAVLTCMQNLARERLPWQWAQLRAAAQGGPGEGGGADGAGALAASAEAADLVVCQTGCLSHGDYWRVQDQCRRTGQTCVLVEQSAAASIDGFGADAPAQRLVEWLPAPENTAS</sequence>
<name>A0A6N1X0C7_9BURK</name>